<dbReference type="PANTHER" id="PTHR45339">
    <property type="entry name" value="HYBRID SIGNAL TRANSDUCTION HISTIDINE KINASE J"/>
    <property type="match status" value="1"/>
</dbReference>
<dbReference type="SUPFAM" id="SSF52172">
    <property type="entry name" value="CheY-like"/>
    <property type="match status" value="1"/>
</dbReference>
<dbReference type="STRING" id="1220589.CD32_12745"/>
<evidence type="ECO:0000256" key="1">
    <source>
        <dbReference type="ARBA" id="ARBA00000085"/>
    </source>
</evidence>
<evidence type="ECO:0000313" key="21">
    <source>
        <dbReference type="EMBL" id="KGR84449.1"/>
    </source>
</evidence>
<dbReference type="PROSITE" id="PS50885">
    <property type="entry name" value="HAMP"/>
    <property type="match status" value="1"/>
</dbReference>
<dbReference type="InterPro" id="IPR029016">
    <property type="entry name" value="GAF-like_dom_sf"/>
</dbReference>
<reference evidence="21 22" key="1">
    <citation type="submission" date="2014-02" db="EMBL/GenBank/DDBJ databases">
        <title>Draft genome sequence of Lysinibacillus odysseyi NBRC 100172.</title>
        <authorList>
            <person name="Zhang F."/>
            <person name="Wang G."/>
            <person name="Zhang L."/>
        </authorList>
    </citation>
    <scope>NUCLEOTIDE SEQUENCE [LARGE SCALE GENOMIC DNA]</scope>
    <source>
        <strain evidence="21 22">NBRC 100172</strain>
    </source>
</reference>
<keyword evidence="15" id="KW-0175">Coiled coil</keyword>
<dbReference type="InterPro" id="IPR003661">
    <property type="entry name" value="HisK_dim/P_dom"/>
</dbReference>
<dbReference type="SUPFAM" id="SSF55781">
    <property type="entry name" value="GAF domain-like"/>
    <property type="match status" value="1"/>
</dbReference>
<feature type="domain" description="Response regulatory" evidence="19">
    <location>
        <begin position="821"/>
        <end position="938"/>
    </location>
</feature>
<dbReference type="EC" id="2.7.13.3" evidence="4"/>
<dbReference type="RefSeq" id="WP_036155145.1">
    <property type="nucleotide sequence ID" value="NZ_AVCX01000005.1"/>
</dbReference>
<sequence>MNRIKLGIRSKITVGYIVIIVCLLISVIFLNAQITSLQKSRNHLIQFDSQVQTLTNNIEKSIKDMESSQRGYVITGETSYLEPYNNASSNWKVNYDKLRQIVAENPGQLKLLDEIKVTIDHWIANAGDPVIQMKRENRVEELEEFFRVDVGRKDTEAIQSQFESFLAIEAANIDERAAALDGRNQILTFGLFALLIIISLIAIGISSGISRMIVNTISDVTDTIRKIALSGGSHGERIKVKTQDEVRDLANATNYLLDTLEKREWLQKNIADIVTTYQGVSSITKLAQVFLSEVADRTETSYAAFYVRETVDNKVSYVKQASFAGDSATVGRENFKLGEGLIGQAAAEKRMFTNKGLPKDYRLIGTGLGEIPPNQVVILPIIYDDEAIAVIEIATMKEYDEQQLELVKQITETLGLTVNSILGRMEIVRLLNESRAMTEELQVQSEELQTQSEELQTQSEELQMQTDALTAINKQLEERTQDAEAKSKALEKAKKELEETAEQLRLNSNYKSEFLANMSHELRTPLNSILILSEMLVENGSNNLSDEEAEFARVIHSSGVDLLSLINDILDLSKVEAGKIDVLFGEVNLSELPAQMDQLFSPVANQKNIEFNITKADSVPEVFYTDAKKFQQILKNLLANAFKFTEQGSVSLNINRLNDQQVTTCMQNISPDWLEISVSDTGIGIPADKHQLIFETFQQADGATVRKYGGSGLGLSICREFSKLLGARITLASEEGKGSTFTLIIPSLPDGIAEEEQMHLSYAEMSAASAVDYDDIEELEALEAMEASRFEEQPVEEEAEEEKQAPALSPQNELEVFQNKRVLIVDDDNRNIYALKRVLENRGMTTLVAKDGLECLDIMREDHNIDVVLMDIMMPNMDGYETMSIIRNEMKLTDLPIIALTAKAMKNDRDKSLEAGASDYISKPLNLEQLFSVLRVWLVSKGVK</sequence>
<evidence type="ECO:0000259" key="18">
    <source>
        <dbReference type="PROSITE" id="PS50109"/>
    </source>
</evidence>
<evidence type="ECO:0000313" key="22">
    <source>
        <dbReference type="Proteomes" id="UP000030437"/>
    </source>
</evidence>
<comment type="catalytic activity">
    <reaction evidence="1">
        <text>ATP + protein L-histidine = ADP + protein N-phospho-L-histidine.</text>
        <dbReference type="EC" id="2.7.13.3"/>
    </reaction>
</comment>
<dbReference type="PANTHER" id="PTHR45339:SF1">
    <property type="entry name" value="HYBRID SIGNAL TRANSDUCTION HISTIDINE KINASE J"/>
    <property type="match status" value="1"/>
</dbReference>
<dbReference type="CDD" id="cd17546">
    <property type="entry name" value="REC_hyHK_CKI1_RcsC-like"/>
    <property type="match status" value="1"/>
</dbReference>
<keyword evidence="11" id="KW-0902">Two-component regulatory system</keyword>
<evidence type="ECO:0000256" key="2">
    <source>
        <dbReference type="ARBA" id="ARBA00004651"/>
    </source>
</evidence>
<dbReference type="PROSITE" id="PS50109">
    <property type="entry name" value="HIS_KIN"/>
    <property type="match status" value="1"/>
</dbReference>
<dbReference type="InterPro" id="IPR003594">
    <property type="entry name" value="HATPase_dom"/>
</dbReference>
<evidence type="ECO:0000256" key="17">
    <source>
        <dbReference type="SAM" id="Phobius"/>
    </source>
</evidence>
<dbReference type="Proteomes" id="UP000030437">
    <property type="component" value="Unassembled WGS sequence"/>
</dbReference>
<evidence type="ECO:0000256" key="6">
    <source>
        <dbReference type="ARBA" id="ARBA00022553"/>
    </source>
</evidence>
<dbReference type="Gene3D" id="3.40.50.2300">
    <property type="match status" value="1"/>
</dbReference>
<keyword evidence="9 21" id="KW-0418">Kinase</keyword>
<dbReference type="Pfam" id="PF00072">
    <property type="entry name" value="Response_reg"/>
    <property type="match status" value="1"/>
</dbReference>
<dbReference type="EMBL" id="JPVP01000056">
    <property type="protein sequence ID" value="KGR84449.1"/>
    <property type="molecule type" value="Genomic_DNA"/>
</dbReference>
<dbReference type="PROSITE" id="PS50110">
    <property type="entry name" value="RESPONSE_REGULATORY"/>
    <property type="match status" value="1"/>
</dbReference>
<evidence type="ECO:0000256" key="14">
    <source>
        <dbReference type="PROSITE-ProRule" id="PRU00169"/>
    </source>
</evidence>
<evidence type="ECO:0000256" key="15">
    <source>
        <dbReference type="SAM" id="Coils"/>
    </source>
</evidence>
<comment type="subcellular location">
    <subcellularLocation>
        <location evidence="2">Cell membrane</location>
        <topology evidence="2">Multi-pass membrane protein</topology>
    </subcellularLocation>
</comment>
<dbReference type="Gene3D" id="1.20.120.330">
    <property type="entry name" value="Nucleotidyltransferases domain 2"/>
    <property type="match status" value="1"/>
</dbReference>
<dbReference type="GO" id="GO:0005524">
    <property type="term" value="F:ATP binding"/>
    <property type="evidence" value="ECO:0007669"/>
    <property type="project" value="UniProtKB-KW"/>
</dbReference>
<dbReference type="CDD" id="cd16922">
    <property type="entry name" value="HATPase_EvgS-ArcB-TorS-like"/>
    <property type="match status" value="1"/>
</dbReference>
<evidence type="ECO:0000259" key="19">
    <source>
        <dbReference type="PROSITE" id="PS50110"/>
    </source>
</evidence>
<dbReference type="OrthoDB" id="9790669at2"/>
<dbReference type="InterPro" id="IPR003660">
    <property type="entry name" value="HAMP_dom"/>
</dbReference>
<dbReference type="Pfam" id="PF02518">
    <property type="entry name" value="HATPase_c"/>
    <property type="match status" value="1"/>
</dbReference>
<dbReference type="GO" id="GO:0000155">
    <property type="term" value="F:phosphorelay sensor kinase activity"/>
    <property type="evidence" value="ECO:0007669"/>
    <property type="project" value="InterPro"/>
</dbReference>
<dbReference type="SMART" id="SM00448">
    <property type="entry name" value="REC"/>
    <property type="match status" value="1"/>
</dbReference>
<evidence type="ECO:0000259" key="20">
    <source>
        <dbReference type="PROSITE" id="PS50885"/>
    </source>
</evidence>
<keyword evidence="12 17" id="KW-0472">Membrane</keyword>
<dbReference type="InterPro" id="IPR007891">
    <property type="entry name" value="CHASE3"/>
</dbReference>
<comment type="similarity">
    <text evidence="3">In the N-terminal section; belongs to the phytochrome family.</text>
</comment>
<evidence type="ECO:0000256" key="9">
    <source>
        <dbReference type="ARBA" id="ARBA00022777"/>
    </source>
</evidence>
<comment type="caution">
    <text evidence="21">The sequence shown here is derived from an EMBL/GenBank/DDBJ whole genome shotgun (WGS) entry which is preliminary data.</text>
</comment>
<keyword evidence="5" id="KW-1003">Cell membrane</keyword>
<dbReference type="Gene3D" id="3.30.565.10">
    <property type="entry name" value="Histidine kinase-like ATPase, C-terminal domain"/>
    <property type="match status" value="1"/>
</dbReference>
<dbReference type="Gene3D" id="6.10.340.10">
    <property type="match status" value="1"/>
</dbReference>
<keyword evidence="8" id="KW-0547">Nucleotide-binding</keyword>
<evidence type="ECO:0000256" key="4">
    <source>
        <dbReference type="ARBA" id="ARBA00012438"/>
    </source>
</evidence>
<dbReference type="GO" id="GO:0005886">
    <property type="term" value="C:plasma membrane"/>
    <property type="evidence" value="ECO:0007669"/>
    <property type="project" value="UniProtKB-SubCell"/>
</dbReference>
<feature type="modified residue" description="4-aspartylphosphate" evidence="14">
    <location>
        <position position="871"/>
    </location>
</feature>
<keyword evidence="17" id="KW-0812">Transmembrane</keyword>
<dbReference type="InterPro" id="IPR036890">
    <property type="entry name" value="HATPase_C_sf"/>
</dbReference>
<dbReference type="SUPFAM" id="SSF47384">
    <property type="entry name" value="Homodimeric domain of signal transducing histidine kinase"/>
    <property type="match status" value="1"/>
</dbReference>
<keyword evidence="6 14" id="KW-0597">Phosphoprotein</keyword>
<feature type="transmembrane region" description="Helical" evidence="17">
    <location>
        <begin position="186"/>
        <end position="209"/>
    </location>
</feature>
<evidence type="ECO:0000256" key="11">
    <source>
        <dbReference type="ARBA" id="ARBA00023012"/>
    </source>
</evidence>
<dbReference type="FunFam" id="3.30.565.10:FF:000010">
    <property type="entry name" value="Sensor histidine kinase RcsC"/>
    <property type="match status" value="1"/>
</dbReference>
<evidence type="ECO:0000256" key="3">
    <source>
        <dbReference type="ARBA" id="ARBA00006402"/>
    </source>
</evidence>
<evidence type="ECO:0000256" key="12">
    <source>
        <dbReference type="ARBA" id="ARBA00023136"/>
    </source>
</evidence>
<feature type="transmembrane region" description="Helical" evidence="17">
    <location>
        <begin position="12"/>
        <end position="32"/>
    </location>
</feature>
<dbReference type="AlphaFoldDB" id="A0A0A3IIA5"/>
<name>A0A0A3IIA5_9BACI</name>
<dbReference type="Gene3D" id="1.10.287.130">
    <property type="match status" value="1"/>
</dbReference>
<proteinExistence type="inferred from homology"/>
<evidence type="ECO:0000256" key="5">
    <source>
        <dbReference type="ARBA" id="ARBA00022475"/>
    </source>
</evidence>
<feature type="coiled-coil region" evidence="15">
    <location>
        <begin position="427"/>
        <end position="507"/>
    </location>
</feature>
<dbReference type="eggNOG" id="COG0745">
    <property type="taxonomic scope" value="Bacteria"/>
</dbReference>
<dbReference type="InterPro" id="IPR011006">
    <property type="entry name" value="CheY-like_superfamily"/>
</dbReference>
<dbReference type="SMART" id="SM00387">
    <property type="entry name" value="HATPase_c"/>
    <property type="match status" value="1"/>
</dbReference>
<dbReference type="Pfam" id="PF00512">
    <property type="entry name" value="HisKA"/>
    <property type="match status" value="1"/>
</dbReference>
<evidence type="ECO:0000256" key="8">
    <source>
        <dbReference type="ARBA" id="ARBA00022741"/>
    </source>
</evidence>
<dbReference type="CDD" id="cd06225">
    <property type="entry name" value="HAMP"/>
    <property type="match status" value="1"/>
</dbReference>
<keyword evidence="7" id="KW-0808">Transferase</keyword>
<protein>
    <recommendedName>
        <fullName evidence="13">Circadian input-output histidine kinase CikA</fullName>
        <ecNumber evidence="4">2.7.13.3</ecNumber>
    </recommendedName>
</protein>
<dbReference type="InterPro" id="IPR003018">
    <property type="entry name" value="GAF"/>
</dbReference>
<dbReference type="Pfam" id="PF05227">
    <property type="entry name" value="CHASE3"/>
    <property type="match status" value="1"/>
</dbReference>
<accession>A0A0A3IIA5</accession>
<evidence type="ECO:0000256" key="16">
    <source>
        <dbReference type="SAM" id="MobiDB-lite"/>
    </source>
</evidence>
<dbReference type="SMART" id="SM00388">
    <property type="entry name" value="HisKA"/>
    <property type="match status" value="1"/>
</dbReference>
<dbReference type="SUPFAM" id="SSF55874">
    <property type="entry name" value="ATPase domain of HSP90 chaperone/DNA topoisomerase II/histidine kinase"/>
    <property type="match status" value="1"/>
</dbReference>
<dbReference type="PRINTS" id="PR00344">
    <property type="entry name" value="BCTRLSENSOR"/>
</dbReference>
<evidence type="ECO:0000256" key="7">
    <source>
        <dbReference type="ARBA" id="ARBA00022679"/>
    </source>
</evidence>
<feature type="domain" description="Histidine kinase" evidence="18">
    <location>
        <begin position="517"/>
        <end position="749"/>
    </location>
</feature>
<dbReference type="Gene3D" id="3.30.450.40">
    <property type="match status" value="1"/>
</dbReference>
<evidence type="ECO:0000256" key="13">
    <source>
        <dbReference type="ARBA" id="ARBA00074306"/>
    </source>
</evidence>
<dbReference type="CDD" id="cd00082">
    <property type="entry name" value="HisKA"/>
    <property type="match status" value="1"/>
</dbReference>
<dbReference type="Pfam" id="PF13185">
    <property type="entry name" value="GAF_2"/>
    <property type="match status" value="1"/>
</dbReference>
<dbReference type="InterPro" id="IPR005467">
    <property type="entry name" value="His_kinase_dom"/>
</dbReference>
<dbReference type="CDD" id="cd19410">
    <property type="entry name" value="HK9-like_sensor"/>
    <property type="match status" value="1"/>
</dbReference>
<feature type="region of interest" description="Disordered" evidence="16">
    <location>
        <begin position="789"/>
        <end position="811"/>
    </location>
</feature>
<feature type="domain" description="HAMP" evidence="20">
    <location>
        <begin position="211"/>
        <end position="265"/>
    </location>
</feature>
<gene>
    <name evidence="21" type="ORF">CD32_12745</name>
</gene>
<dbReference type="eggNOG" id="COG2205">
    <property type="taxonomic scope" value="Bacteria"/>
</dbReference>
<dbReference type="InterPro" id="IPR036097">
    <property type="entry name" value="HisK_dim/P_sf"/>
</dbReference>
<keyword evidence="22" id="KW-1185">Reference proteome</keyword>
<keyword evidence="17" id="KW-1133">Transmembrane helix</keyword>
<evidence type="ECO:0000256" key="10">
    <source>
        <dbReference type="ARBA" id="ARBA00022840"/>
    </source>
</evidence>
<organism evidence="21 22">
    <name type="scientific">Lysinibacillus odysseyi 34hs-1 = NBRC 100172</name>
    <dbReference type="NCBI Taxonomy" id="1220589"/>
    <lineage>
        <taxon>Bacteria</taxon>
        <taxon>Bacillati</taxon>
        <taxon>Bacillota</taxon>
        <taxon>Bacilli</taxon>
        <taxon>Bacillales</taxon>
        <taxon>Bacillaceae</taxon>
        <taxon>Lysinibacillus</taxon>
    </lineage>
</organism>
<keyword evidence="10" id="KW-0067">ATP-binding</keyword>
<dbReference type="InterPro" id="IPR001789">
    <property type="entry name" value="Sig_transdc_resp-reg_receiver"/>
</dbReference>
<dbReference type="InterPro" id="IPR004358">
    <property type="entry name" value="Sig_transdc_His_kin-like_C"/>
</dbReference>